<dbReference type="GO" id="GO:0006412">
    <property type="term" value="P:translation"/>
    <property type="evidence" value="ECO:0007669"/>
    <property type="project" value="InterPro"/>
</dbReference>
<dbReference type="PROSITE" id="PS00360">
    <property type="entry name" value="RIBOSOMAL_S9"/>
    <property type="match status" value="1"/>
</dbReference>
<protein>
    <submittedName>
        <fullName evidence="6">Mitochondrial 37S ribosomal protein</fullName>
    </submittedName>
</protein>
<keyword evidence="3 4" id="KW-0687">Ribonucleoprotein</keyword>
<evidence type="ECO:0000256" key="1">
    <source>
        <dbReference type="ARBA" id="ARBA00005251"/>
    </source>
</evidence>
<comment type="caution">
    <text evidence="6">The sequence shown here is derived from an EMBL/GenBank/DDBJ whole genome shotgun (WGS) entry which is preliminary data.</text>
</comment>
<dbReference type="Pfam" id="PF00380">
    <property type="entry name" value="Ribosomal_S9"/>
    <property type="match status" value="1"/>
</dbReference>
<dbReference type="InterPro" id="IPR000754">
    <property type="entry name" value="Ribosomal_uS9"/>
</dbReference>
<evidence type="ECO:0000256" key="4">
    <source>
        <dbReference type="RuleBase" id="RU003815"/>
    </source>
</evidence>
<reference evidence="6 7" key="1">
    <citation type="journal article" date="2023" name="Elife">
        <title>Identification of key yeast species and microbe-microbe interactions impacting larval growth of Drosophila in the wild.</title>
        <authorList>
            <person name="Mure A."/>
            <person name="Sugiura Y."/>
            <person name="Maeda R."/>
            <person name="Honda K."/>
            <person name="Sakurai N."/>
            <person name="Takahashi Y."/>
            <person name="Watada M."/>
            <person name="Katoh T."/>
            <person name="Gotoh A."/>
            <person name="Gotoh Y."/>
            <person name="Taniguchi I."/>
            <person name="Nakamura K."/>
            <person name="Hayashi T."/>
            <person name="Katayama T."/>
            <person name="Uemura T."/>
            <person name="Hattori Y."/>
        </authorList>
    </citation>
    <scope>NUCLEOTIDE SEQUENCE [LARGE SCALE GENOMIC DNA]</scope>
    <source>
        <strain evidence="6 7">SB-73</strain>
    </source>
</reference>
<dbReference type="InterPro" id="IPR014721">
    <property type="entry name" value="Ribsml_uS5_D2-typ_fold_subgr"/>
</dbReference>
<gene>
    <name evidence="6" type="ORF">DASB73_001980</name>
</gene>
<evidence type="ECO:0000313" key="7">
    <source>
        <dbReference type="Proteomes" id="UP001362899"/>
    </source>
</evidence>
<evidence type="ECO:0000313" key="6">
    <source>
        <dbReference type="EMBL" id="GMM49240.1"/>
    </source>
</evidence>
<feature type="region of interest" description="Disordered" evidence="5">
    <location>
        <begin position="309"/>
        <end position="329"/>
    </location>
</feature>
<name>A0AAV5RCH1_STABA</name>
<dbReference type="EMBL" id="BTGC01000001">
    <property type="protein sequence ID" value="GMM49240.1"/>
    <property type="molecule type" value="Genomic_DNA"/>
</dbReference>
<dbReference type="PANTHER" id="PTHR21569">
    <property type="entry name" value="RIBOSOMAL PROTEIN S9"/>
    <property type="match status" value="1"/>
</dbReference>
<dbReference type="InterPro" id="IPR020568">
    <property type="entry name" value="Ribosomal_Su5_D2-typ_SF"/>
</dbReference>
<evidence type="ECO:0000256" key="3">
    <source>
        <dbReference type="ARBA" id="ARBA00023274"/>
    </source>
</evidence>
<dbReference type="AlphaFoldDB" id="A0AAV5RCH1"/>
<evidence type="ECO:0000256" key="2">
    <source>
        <dbReference type="ARBA" id="ARBA00022980"/>
    </source>
</evidence>
<keyword evidence="7" id="KW-1185">Reference proteome</keyword>
<dbReference type="InterPro" id="IPR020574">
    <property type="entry name" value="Ribosomal_uS9_CS"/>
</dbReference>
<accession>A0AAV5RCH1</accession>
<dbReference type="Gene3D" id="3.30.230.10">
    <property type="match status" value="1"/>
</dbReference>
<organism evidence="6 7">
    <name type="scientific">Starmerella bacillaris</name>
    <name type="common">Yeast</name>
    <name type="synonym">Candida zemplinina</name>
    <dbReference type="NCBI Taxonomy" id="1247836"/>
    <lineage>
        <taxon>Eukaryota</taxon>
        <taxon>Fungi</taxon>
        <taxon>Dikarya</taxon>
        <taxon>Ascomycota</taxon>
        <taxon>Saccharomycotina</taxon>
        <taxon>Dipodascomycetes</taxon>
        <taxon>Dipodascales</taxon>
        <taxon>Trichomonascaceae</taxon>
        <taxon>Starmerella</taxon>
    </lineage>
</organism>
<dbReference type="GO" id="GO:0005763">
    <property type="term" value="C:mitochondrial small ribosomal subunit"/>
    <property type="evidence" value="ECO:0007669"/>
    <property type="project" value="TreeGrafter"/>
</dbReference>
<dbReference type="GO" id="GO:0003735">
    <property type="term" value="F:structural constituent of ribosome"/>
    <property type="evidence" value="ECO:0007669"/>
    <property type="project" value="InterPro"/>
</dbReference>
<dbReference type="GO" id="GO:0003723">
    <property type="term" value="F:RNA binding"/>
    <property type="evidence" value="ECO:0007669"/>
    <property type="project" value="TreeGrafter"/>
</dbReference>
<evidence type="ECO:0000256" key="5">
    <source>
        <dbReference type="SAM" id="MobiDB-lite"/>
    </source>
</evidence>
<feature type="compositionally biased region" description="Basic residues" evidence="5">
    <location>
        <begin position="310"/>
        <end position="329"/>
    </location>
</feature>
<proteinExistence type="inferred from homology"/>
<dbReference type="PANTHER" id="PTHR21569:SF1">
    <property type="entry name" value="SMALL RIBOSOMAL SUBUNIT PROTEIN US9M"/>
    <property type="match status" value="1"/>
</dbReference>
<dbReference type="Proteomes" id="UP001362899">
    <property type="component" value="Unassembled WGS sequence"/>
</dbReference>
<comment type="similarity">
    <text evidence="1 4">Belongs to the universal ribosomal protein uS9 family.</text>
</comment>
<sequence length="329" mass="36524">MWLARRAGSLYNGPLSVRFASSAAASIINDKMQELARKLAIEDAYMSPLVNTQGSSDVHFGSDLHLDPTMARLRIVPNSMSFYMSNPGLEDALRIFRAFIAALKTLPCIPLESYKRPAWIDPNTLFSDTKQGLSKSEKENYYGLLDRLNQIDPHLQPAELRNLLYKMLDKDHISSEVVDGQPKVVTSLLNQQLDANGRSITVGRRKSASARAIIARADTEKGDLGQILVNGESMEQYFTTYIQREEIMFPLKVSKLLAKLNIFVTVQGGGFSSQATAVGLAIAKGICVQNPLLIDTMLNSGCLLTDTRKKERKKPGKAKARKSYGWVKR</sequence>
<keyword evidence="2 4" id="KW-0689">Ribosomal protein</keyword>
<dbReference type="SUPFAM" id="SSF54211">
    <property type="entry name" value="Ribosomal protein S5 domain 2-like"/>
    <property type="match status" value="1"/>
</dbReference>